<organism evidence="1 2">
    <name type="scientific">Clostridium argentinense CDC 2741</name>
    <dbReference type="NCBI Taxonomy" id="1418104"/>
    <lineage>
        <taxon>Bacteria</taxon>
        <taxon>Bacillati</taxon>
        <taxon>Bacillota</taxon>
        <taxon>Clostridia</taxon>
        <taxon>Eubacteriales</taxon>
        <taxon>Clostridiaceae</taxon>
        <taxon>Clostridium</taxon>
    </lineage>
</organism>
<accession>A0A0C1R7W9</accession>
<protein>
    <submittedName>
        <fullName evidence="1">Uncharacterized protein</fullName>
    </submittedName>
</protein>
<evidence type="ECO:0000313" key="1">
    <source>
        <dbReference type="EMBL" id="KIE46636.1"/>
    </source>
</evidence>
<proteinExistence type="predicted"/>
<name>A0A0C1R7W9_9CLOT</name>
<gene>
    <name evidence="1" type="ORF">U732_3272</name>
</gene>
<dbReference type="AlphaFoldDB" id="A0A0C1R7W9"/>
<comment type="caution">
    <text evidence="1">The sequence shown here is derived from an EMBL/GenBank/DDBJ whole genome shotgun (WGS) entry which is preliminary data.</text>
</comment>
<reference evidence="1 2" key="1">
    <citation type="journal article" date="2015" name="Infect. Genet. Evol.">
        <title>Genomic sequences of six botulinum neurotoxin-producing strains representing three clostridial species illustrate the mobility and diversity of botulinum neurotoxin genes.</title>
        <authorList>
            <person name="Smith T.J."/>
            <person name="Hill K.K."/>
            <person name="Xie G."/>
            <person name="Foley B.T."/>
            <person name="Williamson C.H."/>
            <person name="Foster J.T."/>
            <person name="Johnson S.L."/>
            <person name="Chertkov O."/>
            <person name="Teshima H."/>
            <person name="Gibbons H.S."/>
            <person name="Johnsky L.A."/>
            <person name="Karavis M.A."/>
            <person name="Smith L.A."/>
        </authorList>
    </citation>
    <scope>NUCLEOTIDE SEQUENCE [LARGE SCALE GENOMIC DNA]</scope>
    <source>
        <strain evidence="1 2">CDC 2741</strain>
    </source>
</reference>
<dbReference type="RefSeq" id="WP_039632929.1">
    <property type="nucleotide sequence ID" value="NZ_AYSO01000016.1"/>
</dbReference>
<keyword evidence="2" id="KW-1185">Reference proteome</keyword>
<sequence length="65" mass="7583">MSERIPCRSEVCKGTILRTTADRTGGYCMPCYQEIKRKEEEEFIKKNRKNVNLYANITDPVEILV</sequence>
<evidence type="ECO:0000313" key="2">
    <source>
        <dbReference type="Proteomes" id="UP000031366"/>
    </source>
</evidence>
<dbReference type="EMBL" id="AYSO01000016">
    <property type="protein sequence ID" value="KIE46636.1"/>
    <property type="molecule type" value="Genomic_DNA"/>
</dbReference>
<dbReference type="Proteomes" id="UP000031366">
    <property type="component" value="Unassembled WGS sequence"/>
</dbReference>